<protein>
    <recommendedName>
        <fullName evidence="3">Transposase</fullName>
    </recommendedName>
</protein>
<gene>
    <name evidence="2" type="ORF">AVDCRST_MAG92-878</name>
</gene>
<accession>A0A6J4HPK0</accession>
<evidence type="ECO:0000313" key="2">
    <source>
        <dbReference type="EMBL" id="CAA9227462.1"/>
    </source>
</evidence>
<feature type="region of interest" description="Disordered" evidence="1">
    <location>
        <begin position="177"/>
        <end position="204"/>
    </location>
</feature>
<name>A0A6J4HPK0_9CYAN</name>
<proteinExistence type="predicted"/>
<dbReference type="Gene3D" id="1.10.10.60">
    <property type="entry name" value="Homeodomain-like"/>
    <property type="match status" value="1"/>
</dbReference>
<evidence type="ECO:0000256" key="1">
    <source>
        <dbReference type="SAM" id="MobiDB-lite"/>
    </source>
</evidence>
<dbReference type="EMBL" id="CADCTM010000119">
    <property type="protein sequence ID" value="CAA9227462.1"/>
    <property type="molecule type" value="Genomic_DNA"/>
</dbReference>
<sequence length="321" mass="36029">MSPRKLSDTDKKDILNLYQRLEETTSTLATRYGVSNSTISRILKSSLLEADYEVLIQQKRSNRSNSSSAISETTEPSVEEPAESSFDLQTPNLPVDVEAEDSASTLNEQRWRRRRSSVAAETVTEQQAIQTELQLEMAAKVSENGAEDLAESFAEIEASETSRLEELLDEDLMDLNEEDDEEDDDLDDDWEDNAPYNEIQGPIKTTRTSSGAKVQVLPLSEASLPKTCYLVVDRAAELIARPLKDFGDLGRIPIEEIQEKTLPVFDNHRVARRFSNRSQRVIKVPDGRMLQKTCSHLQAKGITRLLIDGQVYSLLPTQPPS</sequence>
<feature type="compositionally biased region" description="Acidic residues" evidence="1">
    <location>
        <begin position="177"/>
        <end position="192"/>
    </location>
</feature>
<reference evidence="2" key="1">
    <citation type="submission" date="2020-02" db="EMBL/GenBank/DDBJ databases">
        <authorList>
            <person name="Meier V. D."/>
        </authorList>
    </citation>
    <scope>NUCLEOTIDE SEQUENCE</scope>
    <source>
        <strain evidence="2">AVDCRST_MAG92</strain>
    </source>
</reference>
<feature type="region of interest" description="Disordered" evidence="1">
    <location>
        <begin position="60"/>
        <end position="124"/>
    </location>
</feature>
<organism evidence="2">
    <name type="scientific">uncultured Coleofasciculus sp</name>
    <dbReference type="NCBI Taxonomy" id="1267456"/>
    <lineage>
        <taxon>Bacteria</taxon>
        <taxon>Bacillati</taxon>
        <taxon>Cyanobacteriota</taxon>
        <taxon>Cyanophyceae</taxon>
        <taxon>Coleofasciculales</taxon>
        <taxon>Coleofasciculaceae</taxon>
        <taxon>Coleofasciculus</taxon>
        <taxon>environmental samples</taxon>
    </lineage>
</organism>
<dbReference type="AlphaFoldDB" id="A0A6J4HPK0"/>
<evidence type="ECO:0008006" key="3">
    <source>
        <dbReference type="Google" id="ProtNLM"/>
    </source>
</evidence>